<protein>
    <submittedName>
        <fullName evidence="1">Uncharacterized protein</fullName>
    </submittedName>
</protein>
<comment type="caution">
    <text evidence="1">The sequence shown here is derived from an EMBL/GenBank/DDBJ whole genome shotgun (WGS) entry which is preliminary data.</text>
</comment>
<dbReference type="EMBL" id="ASXS01000009">
    <property type="protein sequence ID" value="EPP22614.1"/>
    <property type="molecule type" value="Genomic_DNA"/>
</dbReference>
<dbReference type="Proteomes" id="UP000014854">
    <property type="component" value="Unassembled WGS sequence"/>
</dbReference>
<reference evidence="1 2" key="1">
    <citation type="journal article" date="2013" name="Gut Pathog.">
        <title>Evidence of a new metabolic capacity in an emerging diarrheal pathogen: lessons from the draft genomes of Vibrio fluvialis strains PG41 and I21563.</title>
        <authorList>
            <person name="Khatri I."/>
            <person name="Mahajan S."/>
            <person name="Dureja C."/>
            <person name="Subramanian S."/>
            <person name="Raychaudhuri S."/>
        </authorList>
    </citation>
    <scope>NUCLEOTIDE SEQUENCE [LARGE SCALE GENOMIC DNA]</scope>
    <source>
        <strain evidence="1 2">PG41</strain>
    </source>
</reference>
<dbReference type="PATRIC" id="fig|1336752.4.peg.2490"/>
<organism evidence="1 2">
    <name type="scientific">Vibrio fluvialis PG41</name>
    <dbReference type="NCBI Taxonomy" id="1336752"/>
    <lineage>
        <taxon>Bacteria</taxon>
        <taxon>Pseudomonadati</taxon>
        <taxon>Pseudomonadota</taxon>
        <taxon>Gammaproteobacteria</taxon>
        <taxon>Vibrionales</taxon>
        <taxon>Vibrionaceae</taxon>
        <taxon>Vibrio</taxon>
    </lineage>
</organism>
<name>S7I3D6_VIBFL</name>
<gene>
    <name evidence="1" type="ORF">L910_4791</name>
</gene>
<proteinExistence type="predicted"/>
<accession>S7I3D6</accession>
<evidence type="ECO:0000313" key="2">
    <source>
        <dbReference type="Proteomes" id="UP000014854"/>
    </source>
</evidence>
<sequence length="40" mass="4477">MAMARHALAKLQTPIVNSIQGQKQKRQIVTIWRFAIQGSG</sequence>
<evidence type="ECO:0000313" key="1">
    <source>
        <dbReference type="EMBL" id="EPP22614.1"/>
    </source>
</evidence>
<dbReference type="AlphaFoldDB" id="S7I3D6"/>